<sequence>NEETAARISNSITNASSEVFRLMGLAGFLPEVLDKIFPSTKIMLNRRKKIICVSRRDGSPRILIPRIIHCIHSQHCIVHSDILLVVSQSTLDNTHRLQASLRRATEELNRVGIVISEKLAEKHSKRVRLHPTHLWLGVSDSLEIFNIRPSATRDL</sequence>
<gene>
    <name evidence="1" type="ORF">PENTCL1PPCAC_24869</name>
</gene>
<protein>
    <submittedName>
        <fullName evidence="1">Uncharacterized protein</fullName>
    </submittedName>
</protein>
<dbReference type="Proteomes" id="UP001432027">
    <property type="component" value="Unassembled WGS sequence"/>
</dbReference>
<dbReference type="AlphaFoldDB" id="A0AAV5U8J0"/>
<accession>A0AAV5U8J0</accession>
<name>A0AAV5U8J0_9BILA</name>
<evidence type="ECO:0000313" key="1">
    <source>
        <dbReference type="EMBL" id="GMT02695.1"/>
    </source>
</evidence>
<dbReference type="EMBL" id="BTSX01000005">
    <property type="protein sequence ID" value="GMT02695.1"/>
    <property type="molecule type" value="Genomic_DNA"/>
</dbReference>
<reference evidence="1" key="1">
    <citation type="submission" date="2023-10" db="EMBL/GenBank/DDBJ databases">
        <title>Genome assembly of Pristionchus species.</title>
        <authorList>
            <person name="Yoshida K."/>
            <person name="Sommer R.J."/>
        </authorList>
    </citation>
    <scope>NUCLEOTIDE SEQUENCE</scope>
    <source>
        <strain evidence="1">RS0144</strain>
    </source>
</reference>
<feature type="non-terminal residue" evidence="1">
    <location>
        <position position="1"/>
    </location>
</feature>
<keyword evidence="2" id="KW-1185">Reference proteome</keyword>
<organism evidence="1 2">
    <name type="scientific">Pristionchus entomophagus</name>
    <dbReference type="NCBI Taxonomy" id="358040"/>
    <lineage>
        <taxon>Eukaryota</taxon>
        <taxon>Metazoa</taxon>
        <taxon>Ecdysozoa</taxon>
        <taxon>Nematoda</taxon>
        <taxon>Chromadorea</taxon>
        <taxon>Rhabditida</taxon>
        <taxon>Rhabditina</taxon>
        <taxon>Diplogasteromorpha</taxon>
        <taxon>Diplogasteroidea</taxon>
        <taxon>Neodiplogasteridae</taxon>
        <taxon>Pristionchus</taxon>
    </lineage>
</organism>
<evidence type="ECO:0000313" key="2">
    <source>
        <dbReference type="Proteomes" id="UP001432027"/>
    </source>
</evidence>
<proteinExistence type="predicted"/>
<comment type="caution">
    <text evidence="1">The sequence shown here is derived from an EMBL/GenBank/DDBJ whole genome shotgun (WGS) entry which is preliminary data.</text>
</comment>